<keyword evidence="1" id="KW-1133">Transmembrane helix</keyword>
<dbReference type="GO" id="GO:0016491">
    <property type="term" value="F:oxidoreductase activity"/>
    <property type="evidence" value="ECO:0007669"/>
    <property type="project" value="UniProtKB-KW"/>
</dbReference>
<dbReference type="Proteomes" id="UP001629745">
    <property type="component" value="Unassembled WGS sequence"/>
</dbReference>
<feature type="transmembrane region" description="Helical" evidence="1">
    <location>
        <begin position="12"/>
        <end position="31"/>
    </location>
</feature>
<evidence type="ECO:0000256" key="1">
    <source>
        <dbReference type="SAM" id="Phobius"/>
    </source>
</evidence>
<sequence length="508" mass="56026">MKSGRTTLPAHVHTLIVGAGFGGIGLAATLLREDPTADLLVIERADDVGGTWRDNTYPGCACDVPTALYSYSFAPEPGWRYAYGKQDEIYGYLRRVADETGVTGRTVTGCELIEAQWDAGHRQWRVHTGRGTLTATVLVAATGALSAPKRPDVPGVESFAGTAFHSATWDHGYDLAGKRVAVIGTGASAIQFVPEIVDRVEHLTLFQRTASWVLPKHDRPISRFERALFRALPSSQKLVRGAVYAQKEGYVLGMAHQLWLLRLFQRRAEAYLRAQVPDDGLRAALTPTFTITCKRILLSNDWLRTLTRRDVTVVSSGLTAVTENGVIDDLGNEYPVDAIIFATGFTPTEPPVARHVRGADGRTLAEHWAGSPSAHLGTTVHGFPNLFLMYGPNTNLGHSSIVYMLESQAAYIADALRVMRAERAATAEVTDGAQRRYNEELDPQLARTVWNAGGCDSWYLDRSGRNSVMWPTFTWRFRRRTRRFDQENYRFTAAGEGRREAEDAGVGA</sequence>
<proteinExistence type="predicted"/>
<dbReference type="SUPFAM" id="SSF51905">
    <property type="entry name" value="FAD/NAD(P)-binding domain"/>
    <property type="match status" value="2"/>
</dbReference>
<dbReference type="Gene3D" id="3.50.50.60">
    <property type="entry name" value="FAD/NAD(P)-binding domain"/>
    <property type="match status" value="2"/>
</dbReference>
<dbReference type="EC" id="1.14.13.-" evidence="2"/>
<evidence type="ECO:0000313" key="3">
    <source>
        <dbReference type="Proteomes" id="UP001629745"/>
    </source>
</evidence>
<gene>
    <name evidence="2" type="ORF">ABEU20_002175</name>
</gene>
<dbReference type="RefSeq" id="WP_420164172.1">
    <property type="nucleotide sequence ID" value="NZ_JBDLNV010000003.1"/>
</dbReference>
<dbReference type="Pfam" id="PF13738">
    <property type="entry name" value="Pyr_redox_3"/>
    <property type="match status" value="1"/>
</dbReference>
<dbReference type="PANTHER" id="PTHR42877">
    <property type="entry name" value="L-ORNITHINE N(5)-MONOOXYGENASE-RELATED"/>
    <property type="match status" value="1"/>
</dbReference>
<comment type="caution">
    <text evidence="2">The sequence shown here is derived from an EMBL/GenBank/DDBJ whole genome shotgun (WGS) entry which is preliminary data.</text>
</comment>
<keyword evidence="2" id="KW-0560">Oxidoreductase</keyword>
<keyword evidence="1" id="KW-0472">Membrane</keyword>
<dbReference type="EMBL" id="JBDLNV010000003">
    <property type="protein sequence ID" value="MFM1723605.1"/>
    <property type="molecule type" value="Genomic_DNA"/>
</dbReference>
<dbReference type="InterPro" id="IPR051209">
    <property type="entry name" value="FAD-bind_Monooxygenase_sf"/>
</dbReference>
<dbReference type="PANTHER" id="PTHR42877:SF4">
    <property type="entry name" value="FAD_NAD(P)-BINDING DOMAIN-CONTAINING PROTEIN-RELATED"/>
    <property type="match status" value="1"/>
</dbReference>
<name>A0ABW9FDH4_9NOCA</name>
<protein>
    <submittedName>
        <fullName evidence="2">NAD(P)/FAD-dependent oxidoreductase</fullName>
        <ecNumber evidence="2">1.14.13.-</ecNumber>
    </submittedName>
</protein>
<organism evidence="2 3">
    <name type="scientific">Rhodococcus parequi</name>
    <dbReference type="NCBI Taxonomy" id="3137122"/>
    <lineage>
        <taxon>Bacteria</taxon>
        <taxon>Bacillati</taxon>
        <taxon>Actinomycetota</taxon>
        <taxon>Actinomycetes</taxon>
        <taxon>Mycobacteriales</taxon>
        <taxon>Nocardiaceae</taxon>
        <taxon>Rhodococcus</taxon>
    </lineage>
</organism>
<reference evidence="2 3" key="1">
    <citation type="submission" date="2023-11" db="EMBL/GenBank/DDBJ databases">
        <authorList>
            <person name="Val-Calvo J."/>
            <person name="Scortti M."/>
            <person name="Vazquez-Boland J."/>
        </authorList>
    </citation>
    <scope>NUCLEOTIDE SEQUENCE [LARGE SCALE GENOMIC DNA]</scope>
    <source>
        <strain evidence="2 3">PAM 2766</strain>
    </source>
</reference>
<keyword evidence="3" id="KW-1185">Reference proteome</keyword>
<keyword evidence="1" id="KW-0812">Transmembrane</keyword>
<evidence type="ECO:0000313" key="2">
    <source>
        <dbReference type="EMBL" id="MFM1723605.1"/>
    </source>
</evidence>
<accession>A0ABW9FDH4</accession>
<dbReference type="InterPro" id="IPR036188">
    <property type="entry name" value="FAD/NAD-bd_sf"/>
</dbReference>